<feature type="transmembrane region" description="Helical" evidence="2">
    <location>
        <begin position="76"/>
        <end position="101"/>
    </location>
</feature>
<keyword evidence="2" id="KW-0472">Membrane</keyword>
<feature type="region of interest" description="Disordered" evidence="1">
    <location>
        <begin position="1"/>
        <end position="30"/>
    </location>
</feature>
<comment type="caution">
    <text evidence="3">The sequence shown here is derived from an EMBL/GenBank/DDBJ whole genome shotgun (WGS) entry which is preliminary data.</text>
</comment>
<protein>
    <submittedName>
        <fullName evidence="3">Uncharacterized protein</fullName>
    </submittedName>
</protein>
<keyword evidence="2" id="KW-0812">Transmembrane</keyword>
<sequence length="243" mass="26363">MSSDEQYGVTVHGEEKNGFIDRNENKMSSDEQYGVTVHGEEKNGFIDRNENKSLDKEIQDMDNLFIKLGDPGRLQLIWFSFLAFNLFTVAPNAVVGVFFGYSPAHVCNASIDSSDFPGDFDGPGLIYITNHNSSSTTSEDPTGSIGLNNRATLTSASLFYSRPEAPQAKTTAGSAAGLNGSDEVLGIVQYGGCSVNLTLNASSYLGQRLRQKGGISRSCERGQWVYDLSGREATTVTDVSHQY</sequence>
<dbReference type="EMBL" id="JAWDGP010003591">
    <property type="protein sequence ID" value="KAK3772833.1"/>
    <property type="molecule type" value="Genomic_DNA"/>
</dbReference>
<dbReference type="AlphaFoldDB" id="A0AAE0ZPC3"/>
<proteinExistence type="predicted"/>
<organism evidence="3 4">
    <name type="scientific">Elysia crispata</name>
    <name type="common">lettuce slug</name>
    <dbReference type="NCBI Taxonomy" id="231223"/>
    <lineage>
        <taxon>Eukaryota</taxon>
        <taxon>Metazoa</taxon>
        <taxon>Spiralia</taxon>
        <taxon>Lophotrochozoa</taxon>
        <taxon>Mollusca</taxon>
        <taxon>Gastropoda</taxon>
        <taxon>Heterobranchia</taxon>
        <taxon>Euthyneura</taxon>
        <taxon>Panpulmonata</taxon>
        <taxon>Sacoglossa</taxon>
        <taxon>Placobranchoidea</taxon>
        <taxon>Plakobranchidae</taxon>
        <taxon>Elysia</taxon>
    </lineage>
</organism>
<feature type="compositionally biased region" description="Basic and acidic residues" evidence="1">
    <location>
        <begin position="12"/>
        <end position="29"/>
    </location>
</feature>
<evidence type="ECO:0000313" key="3">
    <source>
        <dbReference type="EMBL" id="KAK3772833.1"/>
    </source>
</evidence>
<gene>
    <name evidence="3" type="ORF">RRG08_054300</name>
</gene>
<dbReference type="Proteomes" id="UP001283361">
    <property type="component" value="Unassembled WGS sequence"/>
</dbReference>
<keyword evidence="2" id="KW-1133">Transmembrane helix</keyword>
<reference evidence="3" key="1">
    <citation type="journal article" date="2023" name="G3 (Bethesda)">
        <title>A reference genome for the long-term kleptoplast-retaining sea slug Elysia crispata morphotype clarki.</title>
        <authorList>
            <person name="Eastman K.E."/>
            <person name="Pendleton A.L."/>
            <person name="Shaikh M.A."/>
            <person name="Suttiyut T."/>
            <person name="Ogas R."/>
            <person name="Tomko P."/>
            <person name="Gavelis G."/>
            <person name="Widhalm J.R."/>
            <person name="Wisecaver J.H."/>
        </authorList>
    </citation>
    <scope>NUCLEOTIDE SEQUENCE</scope>
    <source>
        <strain evidence="3">ECLA1</strain>
    </source>
</reference>
<keyword evidence="4" id="KW-1185">Reference proteome</keyword>
<accession>A0AAE0ZPC3</accession>
<name>A0AAE0ZPC3_9GAST</name>
<evidence type="ECO:0000256" key="1">
    <source>
        <dbReference type="SAM" id="MobiDB-lite"/>
    </source>
</evidence>
<evidence type="ECO:0000313" key="4">
    <source>
        <dbReference type="Proteomes" id="UP001283361"/>
    </source>
</evidence>
<evidence type="ECO:0000256" key="2">
    <source>
        <dbReference type="SAM" id="Phobius"/>
    </source>
</evidence>